<keyword evidence="4" id="KW-0175">Coiled coil</keyword>
<feature type="region of interest" description="Disordered" evidence="5">
    <location>
        <begin position="447"/>
        <end position="550"/>
    </location>
</feature>
<keyword evidence="6" id="KW-1133">Transmembrane helix</keyword>
<protein>
    <recommendedName>
        <fullName evidence="11">E3 UFM1-protein ligase 1 homolog</fullName>
    </recommendedName>
</protein>
<evidence type="ECO:0000256" key="6">
    <source>
        <dbReference type="SAM" id="Phobius"/>
    </source>
</evidence>
<dbReference type="GO" id="GO:1990592">
    <property type="term" value="P:protein K69-linked ufmylation"/>
    <property type="evidence" value="ECO:0007669"/>
    <property type="project" value="TreeGrafter"/>
</dbReference>
<feature type="domain" description="E3 UFM1-protein ligase 1-like" evidence="8">
    <location>
        <begin position="609"/>
        <end position="743"/>
    </location>
</feature>
<dbReference type="Pfam" id="PF25041">
    <property type="entry name" value="UFL1_C"/>
    <property type="match status" value="1"/>
</dbReference>
<evidence type="ECO:0000256" key="3">
    <source>
        <dbReference type="ARBA" id="ARBA00022786"/>
    </source>
</evidence>
<gene>
    <name evidence="10" type="ORF">CB5_LOCUS11962</name>
</gene>
<dbReference type="PANTHER" id="PTHR31057:SF0">
    <property type="entry name" value="E3 UFM1-PROTEIN LIGASE 1"/>
    <property type="match status" value="1"/>
</dbReference>
<evidence type="ECO:0000259" key="9">
    <source>
        <dbReference type="Pfam" id="PF25041"/>
    </source>
</evidence>
<keyword evidence="3" id="KW-0833">Ubl conjugation pathway</keyword>
<dbReference type="GO" id="GO:0061666">
    <property type="term" value="F:UFM1 ligase activity"/>
    <property type="evidence" value="ECO:0007669"/>
    <property type="project" value="InterPro"/>
</dbReference>
<evidence type="ECO:0000256" key="1">
    <source>
        <dbReference type="ARBA" id="ARBA00010789"/>
    </source>
</evidence>
<dbReference type="GO" id="GO:0005789">
    <property type="term" value="C:endoplasmic reticulum membrane"/>
    <property type="evidence" value="ECO:0007669"/>
    <property type="project" value="TreeGrafter"/>
</dbReference>
<dbReference type="InterPro" id="IPR056580">
    <property type="entry name" value="Ufl1_dom"/>
</dbReference>
<evidence type="ECO:0000259" key="7">
    <source>
        <dbReference type="Pfam" id="PF09743"/>
    </source>
</evidence>
<dbReference type="GO" id="GO:0034976">
    <property type="term" value="P:response to endoplasmic reticulum stress"/>
    <property type="evidence" value="ECO:0007669"/>
    <property type="project" value="TreeGrafter"/>
</dbReference>
<proteinExistence type="inferred from homology"/>
<feature type="coiled-coil region" evidence="4">
    <location>
        <begin position="595"/>
        <end position="636"/>
    </location>
</feature>
<feature type="domain" description="E3 UFM1-protein ligase 1-like N-terminal" evidence="7">
    <location>
        <begin position="54"/>
        <end position="338"/>
    </location>
</feature>
<dbReference type="EMBL" id="LR862147">
    <property type="protein sequence ID" value="CAD1828751.1"/>
    <property type="molecule type" value="Genomic_DNA"/>
</dbReference>
<keyword evidence="2" id="KW-0808">Transferase</keyword>
<dbReference type="InterPro" id="IPR018611">
    <property type="entry name" value="Ufl1"/>
</dbReference>
<dbReference type="AlphaFoldDB" id="A0A6V7PD51"/>
<feature type="domain" description="E3 UFM1-protein ligase-like C-terminal" evidence="9">
    <location>
        <begin position="748"/>
        <end position="861"/>
    </location>
</feature>
<accession>A0A6V7PD51</accession>
<dbReference type="Pfam" id="PF25870">
    <property type="entry name" value="WHD_UFL1_5th"/>
    <property type="match status" value="1"/>
</dbReference>
<evidence type="ECO:0000259" key="8">
    <source>
        <dbReference type="Pfam" id="PF23659"/>
    </source>
</evidence>
<reference evidence="10" key="1">
    <citation type="submission" date="2020-07" db="EMBL/GenBank/DDBJ databases">
        <authorList>
            <person name="Lin J."/>
        </authorList>
    </citation>
    <scope>NUCLEOTIDE SEQUENCE</scope>
</reference>
<comment type="similarity">
    <text evidence="1">Belongs to the UFL1 family.</text>
</comment>
<evidence type="ECO:0000256" key="4">
    <source>
        <dbReference type="SAM" id="Coils"/>
    </source>
</evidence>
<name>A0A6V7PD51_ANACO</name>
<dbReference type="Pfam" id="PF23659">
    <property type="entry name" value="UFL1"/>
    <property type="match status" value="1"/>
</dbReference>
<dbReference type="Pfam" id="PF09743">
    <property type="entry name" value="E3_UFM1_ligase"/>
    <property type="match status" value="1"/>
</dbReference>
<evidence type="ECO:0000256" key="2">
    <source>
        <dbReference type="ARBA" id="ARBA00022679"/>
    </source>
</evidence>
<organism evidence="10">
    <name type="scientific">Ananas comosus var. bracteatus</name>
    <name type="common">red pineapple</name>
    <dbReference type="NCBI Taxonomy" id="296719"/>
    <lineage>
        <taxon>Eukaryota</taxon>
        <taxon>Viridiplantae</taxon>
        <taxon>Streptophyta</taxon>
        <taxon>Embryophyta</taxon>
        <taxon>Tracheophyta</taxon>
        <taxon>Spermatophyta</taxon>
        <taxon>Magnoliopsida</taxon>
        <taxon>Liliopsida</taxon>
        <taxon>Poales</taxon>
        <taxon>Bromeliaceae</taxon>
        <taxon>Bromelioideae</taxon>
        <taxon>Ananas</taxon>
    </lineage>
</organism>
<evidence type="ECO:0000256" key="5">
    <source>
        <dbReference type="SAM" id="MobiDB-lite"/>
    </source>
</evidence>
<keyword evidence="6" id="KW-0812">Transmembrane</keyword>
<dbReference type="InterPro" id="IPR056761">
    <property type="entry name" value="Ufl1-like_C"/>
</dbReference>
<evidence type="ECO:0000313" key="10">
    <source>
        <dbReference type="EMBL" id="CAD1828751.1"/>
    </source>
</evidence>
<sequence length="868" mass="96377">MSMHQDAAHYADRETYPTRATSLSLPFALVSLLYPFGLFLRGGSRSGYETMDAELVELQRQLESAQQARSSVRLSERNVVELVHKLQERRFLDFDLLHTVSGKEYITPDQLRLEIETEIRKRGRVSLIDLSDVIGVDLYHVERQAQKIVADDPKLMLINGEIISQSYWDSVAEEINEKLQECSQISLAEIAAQLHIGSELVVTVLQPRLGTLVKGRLEGGQLYTPAYVSRITAMVRGAARAITVPTHLSTVWNSMQQLLQDMDGASGVSVEDSFFQSIFNGLLKEGEILGSLRAGVQWTPLVFAHAQRESVDSFFSQNSYISYEVLLKLALPQPKQYLQSRYPEGIPLDGVFVHPSMVEMLDAAVGDAVEHGNWIDCLSVLPAFIADQDASKMLSLCPSIQKAIKSSTAVILGDMCVFSNNFIKGVFEQLEKEMDAFTHASQGLDLHSASVPKVGPGSSQRLESKEQADDEDSNISASEERPKKKRGKPTKASTVEKDIDSLDSMPNKGKKNQRKNKDSSSFVSSDAKVGSTKSLDKAKENNSNAPSEEWMMQRVLNLAPELEEVGGSEDPYAVPRQLCAHLRPMLLDSWTKRRKTMLSENAERRRRLLDNLQKQLDEAVLDLQLHEKALDLYEDDPSTSVSYAEYYLTQASAENNGTPIVDKILLTLDMDNKLKNGIEVEDKPNLPESLSSADRLSLAKGLPGSLSLKAQAVVEALEGKRVDTFMTALRALAEESGLLFKKLDKKLERTMLHSYRKDLASQVSSETDPVVLLPKVVALLHMQVYNKPLQAPGRAISAVVSRLKDKLPESTHKVLNDYHSATVTLLALQAAATGDEDDCSYDRILTKKEYLESLMPQLKELVLGTANS</sequence>
<dbReference type="GO" id="GO:0032434">
    <property type="term" value="P:regulation of proteasomal ubiquitin-dependent protein catabolic process"/>
    <property type="evidence" value="ECO:0007669"/>
    <property type="project" value="TreeGrafter"/>
</dbReference>
<feature type="coiled-coil region" evidence="4">
    <location>
        <begin position="48"/>
        <end position="75"/>
    </location>
</feature>
<evidence type="ECO:0008006" key="11">
    <source>
        <dbReference type="Google" id="ProtNLM"/>
    </source>
</evidence>
<dbReference type="PANTHER" id="PTHR31057">
    <property type="entry name" value="E3 UFM1-PROTEIN LIGASE 1"/>
    <property type="match status" value="1"/>
</dbReference>
<keyword evidence="6" id="KW-0472">Membrane</keyword>
<feature type="transmembrane region" description="Helical" evidence="6">
    <location>
        <begin position="20"/>
        <end position="40"/>
    </location>
</feature>
<dbReference type="InterPro" id="IPR056579">
    <property type="entry name" value="Ufl1_N"/>
</dbReference>